<dbReference type="InterPro" id="IPR001810">
    <property type="entry name" value="F-box_dom"/>
</dbReference>
<protein>
    <recommendedName>
        <fullName evidence="1">F-box domain-containing protein</fullName>
    </recommendedName>
</protein>
<dbReference type="SUPFAM" id="SSF117281">
    <property type="entry name" value="Kelch motif"/>
    <property type="match status" value="1"/>
</dbReference>
<dbReference type="OMA" id="RYKKNMV"/>
<dbReference type="SUPFAM" id="SSF81383">
    <property type="entry name" value="F-box domain"/>
    <property type="match status" value="1"/>
</dbReference>
<dbReference type="OrthoDB" id="581612at2759"/>
<organism evidence="2">
    <name type="scientific">Triticum aestivum</name>
    <name type="common">Wheat</name>
    <dbReference type="NCBI Taxonomy" id="4565"/>
    <lineage>
        <taxon>Eukaryota</taxon>
        <taxon>Viridiplantae</taxon>
        <taxon>Streptophyta</taxon>
        <taxon>Embryophyta</taxon>
        <taxon>Tracheophyta</taxon>
        <taxon>Spermatophyta</taxon>
        <taxon>Magnoliopsida</taxon>
        <taxon>Liliopsida</taxon>
        <taxon>Poales</taxon>
        <taxon>Poaceae</taxon>
        <taxon>BOP clade</taxon>
        <taxon>Pooideae</taxon>
        <taxon>Triticodae</taxon>
        <taxon>Triticeae</taxon>
        <taxon>Triticinae</taxon>
        <taxon>Triticum</taxon>
    </lineage>
</organism>
<dbReference type="PANTHER" id="PTHR35546:SF50">
    <property type="entry name" value="F-BOX DOMAIN-CONTAINING PROTEIN"/>
    <property type="match status" value="1"/>
</dbReference>
<dbReference type="AlphaFoldDB" id="A0A3B6I4K4"/>
<dbReference type="SMART" id="SM00256">
    <property type="entry name" value="FBOX"/>
    <property type="match status" value="1"/>
</dbReference>
<proteinExistence type="predicted"/>
<dbReference type="InterPro" id="IPR036047">
    <property type="entry name" value="F-box-like_dom_sf"/>
</dbReference>
<dbReference type="PANTHER" id="PTHR35546">
    <property type="entry name" value="F-BOX PROTEIN INTERACTION DOMAIN PROTEIN-RELATED"/>
    <property type="match status" value="1"/>
</dbReference>
<evidence type="ECO:0000313" key="3">
    <source>
        <dbReference type="Proteomes" id="UP000019116"/>
    </source>
</evidence>
<dbReference type="Gramene" id="TraesCS4A03G1167500.1">
    <property type="protein sequence ID" value="TraesCS4A03G1167500.1.CDS"/>
    <property type="gene ID" value="TraesCS4A03G1167500"/>
</dbReference>
<keyword evidence="3" id="KW-1185">Reference proteome</keyword>
<dbReference type="EnsemblPlants" id="TraesCS4A02G464400.1">
    <property type="protein sequence ID" value="TraesCS4A02G464400.1"/>
    <property type="gene ID" value="TraesCS4A02G464400"/>
</dbReference>
<dbReference type="Gramene" id="TraesCS4A02G464400.1">
    <property type="protein sequence ID" value="TraesCS4A02G464400.1"/>
    <property type="gene ID" value="TraesCS4A02G464400"/>
</dbReference>
<feature type="domain" description="F-box" evidence="1">
    <location>
        <begin position="28"/>
        <end position="67"/>
    </location>
</feature>
<dbReference type="Pfam" id="PF00646">
    <property type="entry name" value="F-box"/>
    <property type="match status" value="1"/>
</dbReference>
<dbReference type="InterPro" id="IPR015915">
    <property type="entry name" value="Kelch-typ_b-propeller"/>
</dbReference>
<name>A0A3B6I4K4_WHEAT</name>
<dbReference type="STRING" id="4565.A0A3B6I4K4"/>
<reference evidence="2" key="1">
    <citation type="submission" date="2018-08" db="EMBL/GenBank/DDBJ databases">
        <authorList>
            <person name="Rossello M."/>
        </authorList>
    </citation>
    <scope>NUCLEOTIDE SEQUENCE [LARGE SCALE GENOMIC DNA]</scope>
    <source>
        <strain evidence="2">cv. Chinese Spring</strain>
    </source>
</reference>
<accession>A0A3B6I4K4</accession>
<sequence>MEAGKEASMERNTKSRLDIHPGATASLFTDDLILEILSRLPARSVYRFKCVSMLWRDLIADPSNRKMLPQTLAGFLYISYRSGHRHHFASVSGGASPFDPSLPYLQPNMDEGIAQVNACNGLLLYRRYKKNMVTPWTEGDFHFVVCNPANGRWVELPPQPQPPAPANIHCPTAGVNIYSSRTRAWSRMDSGIVEKATLLRSKCVFVGGMLYLMGNLEDINGKYVLVGVEMEGKVWKTIRVPYGSKFGTIGSSQGCLHYAVASVDDNNEILVSEISLWCLKGQDSKELVLKHTTSIDKLMSMTRKTYRVVEIHPDCDTIFLVSNEGDTLAAYDMRHQKVGYILNLENNTQQFLPYVPLFSEPLADANEQ</sequence>
<dbReference type="InterPro" id="IPR055290">
    <property type="entry name" value="At3g26010-like"/>
</dbReference>
<dbReference type="Gene3D" id="1.20.1280.50">
    <property type="match status" value="1"/>
</dbReference>
<dbReference type="Proteomes" id="UP000019116">
    <property type="component" value="Chromosome 4A"/>
</dbReference>
<reference evidence="2" key="2">
    <citation type="submission" date="2018-10" db="UniProtKB">
        <authorList>
            <consortium name="EnsemblPlants"/>
        </authorList>
    </citation>
    <scope>IDENTIFICATION</scope>
</reference>
<evidence type="ECO:0000259" key="1">
    <source>
        <dbReference type="SMART" id="SM00256"/>
    </source>
</evidence>
<evidence type="ECO:0000313" key="2">
    <source>
        <dbReference type="EnsemblPlants" id="TraesCS4A02G464400.1"/>
    </source>
</evidence>